<proteinExistence type="predicted"/>
<dbReference type="Proteomes" id="UP001337305">
    <property type="component" value="Unassembled WGS sequence"/>
</dbReference>
<dbReference type="Pfam" id="PF14092">
    <property type="entry name" value="DUF4270"/>
    <property type="match status" value="1"/>
</dbReference>
<keyword evidence="1" id="KW-0732">Signal</keyword>
<dbReference type="InterPro" id="IPR025366">
    <property type="entry name" value="DUF4270"/>
</dbReference>
<name>A0ABU7XS91_9FLAO</name>
<evidence type="ECO:0000313" key="3">
    <source>
        <dbReference type="Proteomes" id="UP001337305"/>
    </source>
</evidence>
<organism evidence="2 3">
    <name type="scientific">Flavivirga spongiicola</name>
    <dbReference type="NCBI Taxonomy" id="421621"/>
    <lineage>
        <taxon>Bacteria</taxon>
        <taxon>Pseudomonadati</taxon>
        <taxon>Bacteroidota</taxon>
        <taxon>Flavobacteriia</taxon>
        <taxon>Flavobacteriales</taxon>
        <taxon>Flavobacteriaceae</taxon>
        <taxon>Flavivirga</taxon>
    </lineage>
</organism>
<protein>
    <submittedName>
        <fullName evidence="2">DUF4270 domain-containing protein</fullName>
    </submittedName>
</protein>
<dbReference type="RefSeq" id="WP_303305910.1">
    <property type="nucleotide sequence ID" value="NZ_JAODOP010000004.1"/>
</dbReference>
<gene>
    <name evidence="2" type="ORF">N1F79_10530</name>
</gene>
<evidence type="ECO:0000313" key="2">
    <source>
        <dbReference type="EMBL" id="MEF3833568.1"/>
    </source>
</evidence>
<dbReference type="EMBL" id="JAODOP010000004">
    <property type="protein sequence ID" value="MEF3833568.1"/>
    <property type="molecule type" value="Genomic_DNA"/>
</dbReference>
<sequence length="550" mass="61380">MKKTINALKFPIVFLLIISSFIACDKDFSVLESDVLGKGNANFGTNQISLPISAYNKKLSALQINNLGFSLLGFFDDPEFGQTTASIVAQVIPTAFNPDFGDNPVIDSVILSVPYVSKVTGSDNGNTTYSIKDSLYGDSEAKIKLTIYHNNYFLRNFNPNSTNRPQNYFSKADNGTTDNFALTENNTINFDDHVGDIVKDITFIPSGDAIKTTVGEGEDAVTTRSVPALRIHLNESFWKSAIIDHEGQPELSNSSNFYDYFRGLYFKAEPENLVDPKGNMVLMNFASSDASVIIYYSKGADDARTQSTYTLNFRGNRLNTFINNYDINFTDGDPDLGDETLYLKGTEGSMTIIDLFGNDPDALDDFINDFRKTDDTGEFIKDNTTGNFILKKLINEAQLVVYEDESLTTDIEDYHKYDRVYAYDIKNNRPTVDYTFDPTENTTEPFNSKVIHLSQRNPDQKKYKIRLTEHLNNILLRDSTNTKIGLVLSTNVNNTASAQILNSSNDDVTGIPAAAILAPRGTILHGSNENVDPADRRMKLNVFFTEPENN</sequence>
<comment type="caution">
    <text evidence="2">The sequence shown here is derived from an EMBL/GenBank/DDBJ whole genome shotgun (WGS) entry which is preliminary data.</text>
</comment>
<feature type="chain" id="PRO_5046552320" evidence="1">
    <location>
        <begin position="26"/>
        <end position="550"/>
    </location>
</feature>
<dbReference type="PROSITE" id="PS51257">
    <property type="entry name" value="PROKAR_LIPOPROTEIN"/>
    <property type="match status" value="1"/>
</dbReference>
<reference evidence="2 3" key="1">
    <citation type="submission" date="2022-09" db="EMBL/GenBank/DDBJ databases">
        <title>Genome sequencing of Flavivirga sp. MEBiC05379.</title>
        <authorList>
            <person name="Oh H.-M."/>
            <person name="Kwon K.K."/>
            <person name="Park M.J."/>
            <person name="Yang S.-H."/>
        </authorList>
    </citation>
    <scope>NUCLEOTIDE SEQUENCE [LARGE SCALE GENOMIC DNA]</scope>
    <source>
        <strain evidence="2 3">MEBiC05379</strain>
    </source>
</reference>
<keyword evidence="3" id="KW-1185">Reference proteome</keyword>
<accession>A0ABU7XS91</accession>
<feature type="signal peptide" evidence="1">
    <location>
        <begin position="1"/>
        <end position="25"/>
    </location>
</feature>
<evidence type="ECO:0000256" key="1">
    <source>
        <dbReference type="SAM" id="SignalP"/>
    </source>
</evidence>